<proteinExistence type="predicted"/>
<feature type="compositionally biased region" description="Low complexity" evidence="1">
    <location>
        <begin position="335"/>
        <end position="349"/>
    </location>
</feature>
<evidence type="ECO:0000313" key="3">
    <source>
        <dbReference type="EMBL" id="MBG6139947.1"/>
    </source>
</evidence>
<feature type="region of interest" description="Disordered" evidence="1">
    <location>
        <begin position="268"/>
        <end position="306"/>
    </location>
</feature>
<accession>A0A8J7KSS4</accession>
<dbReference type="Pfam" id="PF18915">
    <property type="entry name" value="DUF5667"/>
    <property type="match status" value="1"/>
</dbReference>
<keyword evidence="4" id="KW-1185">Reference proteome</keyword>
<comment type="caution">
    <text evidence="3">The sequence shown here is derived from an EMBL/GenBank/DDBJ whole genome shotgun (WGS) entry which is preliminary data.</text>
</comment>
<dbReference type="Proteomes" id="UP000622552">
    <property type="component" value="Unassembled WGS sequence"/>
</dbReference>
<dbReference type="InterPro" id="IPR043725">
    <property type="entry name" value="DUF5667"/>
</dbReference>
<dbReference type="EMBL" id="JADOUF010000001">
    <property type="protein sequence ID" value="MBG6139947.1"/>
    <property type="molecule type" value="Genomic_DNA"/>
</dbReference>
<evidence type="ECO:0000313" key="4">
    <source>
        <dbReference type="Proteomes" id="UP000622552"/>
    </source>
</evidence>
<reference evidence="3" key="1">
    <citation type="submission" date="2020-11" db="EMBL/GenBank/DDBJ databases">
        <title>Sequencing the genomes of 1000 actinobacteria strains.</title>
        <authorList>
            <person name="Klenk H.-P."/>
        </authorList>
    </citation>
    <scope>NUCLEOTIDE SEQUENCE</scope>
    <source>
        <strain evidence="3">DSM 45356</strain>
    </source>
</reference>
<dbReference type="AlphaFoldDB" id="A0A8J7KSS4"/>
<organism evidence="3 4">
    <name type="scientific">Longispora fulva</name>
    <dbReference type="NCBI Taxonomy" id="619741"/>
    <lineage>
        <taxon>Bacteria</taxon>
        <taxon>Bacillati</taxon>
        <taxon>Actinomycetota</taxon>
        <taxon>Actinomycetes</taxon>
        <taxon>Micromonosporales</taxon>
        <taxon>Micromonosporaceae</taxon>
        <taxon>Longispora</taxon>
    </lineage>
</organism>
<sequence>MNAFLLKRRQTERFAQLLDEQGGGPRHHVRTEYDPDLSGMFPVVDRLTGLGHAVDSAPAPDFKRDLHAMLMATIERDGIGVTAADQTVEEAPRASRGRRVRIAAIAGLAAGTLAVSSMSMASGDANPGDALYGMKRSTEKAQLALAGTDISRGQLYLQFARTRMDEALTIAGDPDALGSVLNDMDNETRQGVRLLTSGAVDRKDATALDAVDAFVAVQRRGMADLLSRTEGDRGRAVTSLTLLDEVATRSASLRGVLNCMTSTGSVLDDLGPIPQKCGPTGGRPTESTPTPGRPTHGAGSSQPGTKAPVVVVPTVVPSMLPGGGNGPLDKLPIVGNSATPTPSASAAPANGGGGGLLDTVGKILGGIFG</sequence>
<name>A0A8J7KSS4_9ACTN</name>
<feature type="domain" description="DUF5667" evidence="2">
    <location>
        <begin position="126"/>
        <end position="204"/>
    </location>
</feature>
<feature type="region of interest" description="Disordered" evidence="1">
    <location>
        <begin position="321"/>
        <end position="356"/>
    </location>
</feature>
<evidence type="ECO:0000256" key="1">
    <source>
        <dbReference type="SAM" id="MobiDB-lite"/>
    </source>
</evidence>
<evidence type="ECO:0000259" key="2">
    <source>
        <dbReference type="Pfam" id="PF18915"/>
    </source>
</evidence>
<gene>
    <name evidence="3" type="ORF">IW245_006141</name>
</gene>
<dbReference type="RefSeq" id="WP_233472809.1">
    <property type="nucleotide sequence ID" value="NZ_BONS01000006.1"/>
</dbReference>
<protein>
    <recommendedName>
        <fullName evidence="2">DUF5667 domain-containing protein</fullName>
    </recommendedName>
</protein>